<name>A0ABN3YAG8_9ENTE</name>
<evidence type="ECO:0000313" key="11">
    <source>
        <dbReference type="Proteomes" id="UP001501577"/>
    </source>
</evidence>
<dbReference type="InterPro" id="IPR036388">
    <property type="entry name" value="WH-like_DNA-bd_sf"/>
</dbReference>
<dbReference type="RefSeq" id="WP_068710604.1">
    <property type="nucleotide sequence ID" value="NZ_BAAAXQ010000069.1"/>
</dbReference>
<proteinExistence type="inferred from homology"/>
<dbReference type="PANTHER" id="PTHR33602:SF1">
    <property type="entry name" value="REGULATORY PROTEIN RECX FAMILY PROTEIN"/>
    <property type="match status" value="1"/>
</dbReference>
<evidence type="ECO:0000256" key="2">
    <source>
        <dbReference type="ARBA" id="ARBA00004496"/>
    </source>
</evidence>
<dbReference type="Pfam" id="PF21982">
    <property type="entry name" value="RecX_HTH1"/>
    <property type="match status" value="1"/>
</dbReference>
<comment type="subcellular location">
    <subcellularLocation>
        <location evidence="2 6">Cytoplasm</location>
    </subcellularLocation>
</comment>
<feature type="domain" description="RecX first three-helical" evidence="9">
    <location>
        <begin position="62"/>
        <end position="99"/>
    </location>
</feature>
<evidence type="ECO:0000259" key="9">
    <source>
        <dbReference type="Pfam" id="PF21982"/>
    </source>
</evidence>
<sequence length="265" mass="31024">MYTVKSIRKLKGIFYQVVIDTDEKIKVSEDLLVRFRLLKGSELTAEKLAEVKEQASYDYGLQEALNYISYQLRTEKETRTYLQKKEVPLEDRHKIVARLKELGVINDQTYAKSYVRTQIRLSDKGPSSLRQQLIKKGVKEAFISEAMELYTPELQAEIAGRTAAKGLKKIRGKSYRETIQKLRLNLIKKGFNSDVVQQAIDQLDYEIDETKEWEILQKEGQKLLQKDHTKDLAKRKMKIKQKLYQKGFPTDLIQQFIDKEELDEK</sequence>
<gene>
    <name evidence="6 10" type="primary">recX</name>
    <name evidence="10" type="ORF">GCM10019998_20850</name>
</gene>
<protein>
    <recommendedName>
        <fullName evidence="4 6">Regulatory protein RecX</fullName>
    </recommendedName>
</protein>
<dbReference type="InterPro" id="IPR053924">
    <property type="entry name" value="RecX_HTH_2nd"/>
</dbReference>
<organism evidence="10 11">
    <name type="scientific">Tetragenococcus solitarius</name>
    <dbReference type="NCBI Taxonomy" id="71453"/>
    <lineage>
        <taxon>Bacteria</taxon>
        <taxon>Bacillati</taxon>
        <taxon>Bacillota</taxon>
        <taxon>Bacilli</taxon>
        <taxon>Lactobacillales</taxon>
        <taxon>Enterococcaceae</taxon>
        <taxon>Tetragenococcus</taxon>
    </lineage>
</organism>
<dbReference type="Pfam" id="PF21981">
    <property type="entry name" value="RecX_HTH3"/>
    <property type="match status" value="1"/>
</dbReference>
<dbReference type="HAMAP" id="MF_01114">
    <property type="entry name" value="RecX"/>
    <property type="match status" value="1"/>
</dbReference>
<dbReference type="PANTHER" id="PTHR33602">
    <property type="entry name" value="REGULATORY PROTEIN RECX FAMILY PROTEIN"/>
    <property type="match status" value="1"/>
</dbReference>
<evidence type="ECO:0000256" key="3">
    <source>
        <dbReference type="ARBA" id="ARBA00009695"/>
    </source>
</evidence>
<dbReference type="Proteomes" id="UP001501577">
    <property type="component" value="Unassembled WGS sequence"/>
</dbReference>
<dbReference type="InterPro" id="IPR053926">
    <property type="entry name" value="RecX_HTH_1st"/>
</dbReference>
<comment type="function">
    <text evidence="1 6">Modulates RecA activity.</text>
</comment>
<evidence type="ECO:0000256" key="1">
    <source>
        <dbReference type="ARBA" id="ARBA00003529"/>
    </source>
</evidence>
<dbReference type="Pfam" id="PF02631">
    <property type="entry name" value="RecX_HTH2"/>
    <property type="match status" value="1"/>
</dbReference>
<comment type="caution">
    <text evidence="10">The sequence shown here is derived from an EMBL/GenBank/DDBJ whole genome shotgun (WGS) entry which is preliminary data.</text>
</comment>
<dbReference type="Gene3D" id="1.10.10.10">
    <property type="entry name" value="Winged helix-like DNA-binding domain superfamily/Winged helix DNA-binding domain"/>
    <property type="match status" value="4"/>
</dbReference>
<dbReference type="InterPro" id="IPR053925">
    <property type="entry name" value="RecX_HTH_3rd"/>
</dbReference>
<dbReference type="NCBIfam" id="NF010733">
    <property type="entry name" value="PRK14135.1"/>
    <property type="match status" value="1"/>
</dbReference>
<feature type="domain" description="RecX third three-helical" evidence="8">
    <location>
        <begin position="212"/>
        <end position="257"/>
    </location>
</feature>
<dbReference type="InterPro" id="IPR003783">
    <property type="entry name" value="Regulatory_RecX"/>
</dbReference>
<keyword evidence="5 6" id="KW-0963">Cytoplasm</keyword>
<evidence type="ECO:0000259" key="7">
    <source>
        <dbReference type="Pfam" id="PF02631"/>
    </source>
</evidence>
<keyword evidence="11" id="KW-1185">Reference proteome</keyword>
<evidence type="ECO:0000256" key="6">
    <source>
        <dbReference type="HAMAP-Rule" id="MF_01114"/>
    </source>
</evidence>
<comment type="similarity">
    <text evidence="3 6">Belongs to the RecX family.</text>
</comment>
<evidence type="ECO:0000313" key="10">
    <source>
        <dbReference type="EMBL" id="GAA3024078.1"/>
    </source>
</evidence>
<reference evidence="10 11" key="1">
    <citation type="journal article" date="2019" name="Int. J. Syst. Evol. Microbiol.">
        <title>The Global Catalogue of Microorganisms (GCM) 10K type strain sequencing project: providing services to taxonomists for standard genome sequencing and annotation.</title>
        <authorList>
            <consortium name="The Broad Institute Genomics Platform"/>
            <consortium name="The Broad Institute Genome Sequencing Center for Infectious Disease"/>
            <person name="Wu L."/>
            <person name="Ma J."/>
        </authorList>
    </citation>
    <scope>NUCLEOTIDE SEQUENCE [LARGE SCALE GENOMIC DNA]</scope>
    <source>
        <strain evidence="10 11">JCM 8736</strain>
    </source>
</reference>
<evidence type="ECO:0000256" key="4">
    <source>
        <dbReference type="ARBA" id="ARBA00018111"/>
    </source>
</evidence>
<evidence type="ECO:0000259" key="8">
    <source>
        <dbReference type="Pfam" id="PF21981"/>
    </source>
</evidence>
<evidence type="ECO:0000256" key="5">
    <source>
        <dbReference type="ARBA" id="ARBA00022490"/>
    </source>
</evidence>
<accession>A0ABN3YAG8</accession>
<dbReference type="EMBL" id="BAAAXQ010000069">
    <property type="protein sequence ID" value="GAA3024078.1"/>
    <property type="molecule type" value="Genomic_DNA"/>
</dbReference>
<feature type="domain" description="RecX second three-helical" evidence="7">
    <location>
        <begin position="106"/>
        <end position="147"/>
    </location>
</feature>